<feature type="compositionally biased region" description="Basic and acidic residues" evidence="1">
    <location>
        <begin position="59"/>
        <end position="73"/>
    </location>
</feature>
<accession>A0A9E7SM37</accession>
<sequence length="86" mass="10103">MARKSKTTIQAEVNKLLLRRTPLTYEQIVSRVHEKHPDCHTTVKTVQWYASRLRKTGADVRVRTSHDRRDWRNRPAQKPRAEQAAA</sequence>
<keyword evidence="3" id="KW-1185">Reference proteome</keyword>
<feature type="region of interest" description="Disordered" evidence="1">
    <location>
        <begin position="59"/>
        <end position="86"/>
    </location>
</feature>
<dbReference type="Proteomes" id="UP001057102">
    <property type="component" value="Segment"/>
</dbReference>
<reference evidence="2" key="1">
    <citation type="submission" date="2022-05" db="EMBL/GenBank/DDBJ databases">
        <authorList>
            <person name="Friedrich I."/>
            <person name="Poehlein A."/>
            <person name="Schneider D."/>
            <person name="Hertel R."/>
            <person name="Daniel R."/>
        </authorList>
    </citation>
    <scope>NUCLEOTIDE SEQUENCE</scope>
</reference>
<proteinExistence type="predicted"/>
<evidence type="ECO:0000313" key="3">
    <source>
        <dbReference type="Proteomes" id="UP001057102"/>
    </source>
</evidence>
<evidence type="ECO:0000256" key="1">
    <source>
        <dbReference type="SAM" id="MobiDB-lite"/>
    </source>
</evidence>
<protein>
    <submittedName>
        <fullName evidence="2">Uncharacterized protein</fullName>
    </submittedName>
</protein>
<gene>
    <name evidence="2" type="ORF">DONNERLITTCHEN_00260</name>
</gene>
<organism evidence="2 3">
    <name type="scientific">Janthinobacterium phage vB_JliS-Donnerlittchen</name>
    <dbReference type="NCBI Taxonomy" id="2948610"/>
    <lineage>
        <taxon>Viruses</taxon>
        <taxon>Duplodnaviria</taxon>
        <taxon>Heunggongvirae</taxon>
        <taxon>Uroviricota</taxon>
        <taxon>Caudoviricetes</taxon>
        <taxon>Mesyanzhinovviridae</taxon>
        <taxon>Bradleyvirinae</taxon>
        <taxon>Donnerlittchenvirus</taxon>
        <taxon>Donnerlittchenvirus donnerlittchenvirus</taxon>
    </lineage>
</organism>
<name>A0A9E7SM37_9CAUD</name>
<evidence type="ECO:0000313" key="2">
    <source>
        <dbReference type="EMBL" id="USN14427.1"/>
    </source>
</evidence>
<dbReference type="EMBL" id="ON529854">
    <property type="protein sequence ID" value="USN14427.1"/>
    <property type="molecule type" value="Genomic_DNA"/>
</dbReference>